<dbReference type="AlphaFoldDB" id="A0A7S7NME2"/>
<dbReference type="InterPro" id="IPR047867">
    <property type="entry name" value="Ribosomal_uL22_bac/org-type"/>
</dbReference>
<dbReference type="PANTHER" id="PTHR13501">
    <property type="entry name" value="CHLOROPLAST 50S RIBOSOMAL PROTEIN L22-RELATED"/>
    <property type="match status" value="1"/>
</dbReference>
<sequence>MEARAEARFIRVSAQKARLVIDLIRGRKAGDAITILRTTNKRIAPTVEKVLRSAIANAENRNTDLDVDTLFVTEAYVNEGPRQKRVRPAPMGRAYRYQRRTSHIVVKVGEKNAEAALSQK</sequence>
<comment type="function">
    <text evidence="7 10">This protein binds specifically to 23S rRNA; its binding is stimulated by other ribosomal proteins, e.g., L4, L17, and L20. It is important during the early stages of 50S assembly. It makes multiple contacts with different domains of the 23S rRNA in the assembled 50S subunit and ribosome.</text>
</comment>
<evidence type="ECO:0000256" key="10">
    <source>
        <dbReference type="RuleBase" id="RU004008"/>
    </source>
</evidence>
<keyword evidence="4 7" id="KW-0689">Ribosomal protein</keyword>
<evidence type="ECO:0000256" key="7">
    <source>
        <dbReference type="HAMAP-Rule" id="MF_01331"/>
    </source>
</evidence>
<dbReference type="Gene3D" id="3.90.470.10">
    <property type="entry name" value="Ribosomal protein L22/L17"/>
    <property type="match status" value="1"/>
</dbReference>
<organism evidence="11 12">
    <name type="scientific">Paludibaculum fermentans</name>
    <dbReference type="NCBI Taxonomy" id="1473598"/>
    <lineage>
        <taxon>Bacteria</taxon>
        <taxon>Pseudomonadati</taxon>
        <taxon>Acidobacteriota</taxon>
        <taxon>Terriglobia</taxon>
        <taxon>Bryobacterales</taxon>
        <taxon>Bryobacteraceae</taxon>
        <taxon>Paludibaculum</taxon>
    </lineage>
</organism>
<evidence type="ECO:0000256" key="2">
    <source>
        <dbReference type="ARBA" id="ARBA00022730"/>
    </source>
</evidence>
<dbReference type="GO" id="GO:0019843">
    <property type="term" value="F:rRNA binding"/>
    <property type="evidence" value="ECO:0007669"/>
    <property type="project" value="UniProtKB-UniRule"/>
</dbReference>
<evidence type="ECO:0000256" key="9">
    <source>
        <dbReference type="RuleBase" id="RU004006"/>
    </source>
</evidence>
<keyword evidence="5 7" id="KW-0687">Ribonucleoprotein</keyword>
<protein>
    <recommendedName>
        <fullName evidence="6 7">Large ribosomal subunit protein uL22</fullName>
    </recommendedName>
</protein>
<dbReference type="GO" id="GO:0022625">
    <property type="term" value="C:cytosolic large ribosomal subunit"/>
    <property type="evidence" value="ECO:0007669"/>
    <property type="project" value="TreeGrafter"/>
</dbReference>
<comment type="similarity">
    <text evidence="1 7 8">Belongs to the universal ribosomal protein uL22 family.</text>
</comment>
<dbReference type="GO" id="GO:0006412">
    <property type="term" value="P:translation"/>
    <property type="evidence" value="ECO:0007669"/>
    <property type="project" value="UniProtKB-UniRule"/>
</dbReference>
<keyword evidence="2 7" id="KW-0699">rRNA-binding</keyword>
<dbReference type="HAMAP" id="MF_01331_B">
    <property type="entry name" value="Ribosomal_uL22_B"/>
    <property type="match status" value="1"/>
</dbReference>
<evidence type="ECO:0000256" key="4">
    <source>
        <dbReference type="ARBA" id="ARBA00022980"/>
    </source>
</evidence>
<dbReference type="InterPro" id="IPR001063">
    <property type="entry name" value="Ribosomal_uL22"/>
</dbReference>
<dbReference type="Proteomes" id="UP000593892">
    <property type="component" value="Chromosome"/>
</dbReference>
<comment type="subunit">
    <text evidence="7 9">Part of the 50S ribosomal subunit.</text>
</comment>
<evidence type="ECO:0000256" key="5">
    <source>
        <dbReference type="ARBA" id="ARBA00023274"/>
    </source>
</evidence>
<reference evidence="11 12" key="1">
    <citation type="submission" date="2020-10" db="EMBL/GenBank/DDBJ databases">
        <title>Complete genome sequence of Paludibaculum fermentans P105T, a facultatively anaerobic acidobacterium capable of dissimilatory Fe(III) reduction.</title>
        <authorList>
            <person name="Dedysh S.N."/>
            <person name="Beletsky A.V."/>
            <person name="Kulichevskaya I.S."/>
            <person name="Mardanov A.V."/>
            <person name="Ravin N.V."/>
        </authorList>
    </citation>
    <scope>NUCLEOTIDE SEQUENCE [LARGE SCALE GENOMIC DNA]</scope>
    <source>
        <strain evidence="11 12">P105</strain>
    </source>
</reference>
<dbReference type="InterPro" id="IPR036394">
    <property type="entry name" value="Ribosomal_uL22_sf"/>
</dbReference>
<dbReference type="Pfam" id="PF00237">
    <property type="entry name" value="Ribosomal_L22"/>
    <property type="match status" value="1"/>
</dbReference>
<dbReference type="NCBIfam" id="TIGR01044">
    <property type="entry name" value="rplV_bact"/>
    <property type="match status" value="1"/>
</dbReference>
<dbReference type="GO" id="GO:0003735">
    <property type="term" value="F:structural constituent of ribosome"/>
    <property type="evidence" value="ECO:0007669"/>
    <property type="project" value="InterPro"/>
</dbReference>
<evidence type="ECO:0000256" key="3">
    <source>
        <dbReference type="ARBA" id="ARBA00022884"/>
    </source>
</evidence>
<gene>
    <name evidence="7 11" type="primary">rplV</name>
    <name evidence="11" type="ORF">IRI77_26220</name>
</gene>
<keyword evidence="3 7" id="KW-0694">RNA-binding</keyword>
<keyword evidence="12" id="KW-1185">Reference proteome</keyword>
<dbReference type="KEGG" id="pfer:IRI77_26220"/>
<evidence type="ECO:0000313" key="11">
    <source>
        <dbReference type="EMBL" id="QOY86285.1"/>
    </source>
</evidence>
<proteinExistence type="inferred from homology"/>
<dbReference type="EMBL" id="CP063849">
    <property type="protein sequence ID" value="QOY86285.1"/>
    <property type="molecule type" value="Genomic_DNA"/>
</dbReference>
<name>A0A7S7NME2_PALFE</name>
<evidence type="ECO:0000256" key="8">
    <source>
        <dbReference type="RuleBase" id="RU004005"/>
    </source>
</evidence>
<dbReference type="RefSeq" id="WP_194447954.1">
    <property type="nucleotide sequence ID" value="NZ_CP063849.1"/>
</dbReference>
<dbReference type="PANTHER" id="PTHR13501:SF8">
    <property type="entry name" value="LARGE RIBOSOMAL SUBUNIT PROTEIN UL22M"/>
    <property type="match status" value="1"/>
</dbReference>
<dbReference type="CDD" id="cd00336">
    <property type="entry name" value="Ribosomal_L22"/>
    <property type="match status" value="1"/>
</dbReference>
<evidence type="ECO:0000256" key="6">
    <source>
        <dbReference type="ARBA" id="ARBA00035207"/>
    </source>
</evidence>
<evidence type="ECO:0000256" key="1">
    <source>
        <dbReference type="ARBA" id="ARBA00009451"/>
    </source>
</evidence>
<evidence type="ECO:0000313" key="12">
    <source>
        <dbReference type="Proteomes" id="UP000593892"/>
    </source>
</evidence>
<accession>A0A7S7NME2</accession>
<dbReference type="InterPro" id="IPR005727">
    <property type="entry name" value="Ribosomal_uL22_bac/chlpt-type"/>
</dbReference>
<comment type="function">
    <text evidence="7">The globular domain of the protein is located near the polypeptide exit tunnel on the outside of the subunit, while an extended beta-hairpin is found that lines the wall of the exit tunnel in the center of the 70S ribosome.</text>
</comment>
<dbReference type="SUPFAM" id="SSF54843">
    <property type="entry name" value="Ribosomal protein L22"/>
    <property type="match status" value="1"/>
</dbReference>